<protein>
    <submittedName>
        <fullName evidence="10">Methyl-accepting chemotaxis protein</fullName>
    </submittedName>
</protein>
<dbReference type="Gene3D" id="1.10.287.950">
    <property type="entry name" value="Methyl-accepting chemotaxis protein"/>
    <property type="match status" value="1"/>
</dbReference>
<comment type="subcellular location">
    <subcellularLocation>
        <location evidence="1">Cell membrane</location>
    </subcellularLocation>
</comment>
<evidence type="ECO:0000313" key="11">
    <source>
        <dbReference type="Proteomes" id="UP000602284"/>
    </source>
</evidence>
<keyword evidence="11" id="KW-1185">Reference proteome</keyword>
<dbReference type="Pfam" id="PF00015">
    <property type="entry name" value="MCPsignal"/>
    <property type="match status" value="1"/>
</dbReference>
<dbReference type="InterPro" id="IPR004089">
    <property type="entry name" value="MCPsignal_dom"/>
</dbReference>
<dbReference type="Pfam" id="PF00672">
    <property type="entry name" value="HAMP"/>
    <property type="match status" value="1"/>
</dbReference>
<comment type="caution">
    <text evidence="10">The sequence shown here is derived from an EMBL/GenBank/DDBJ whole genome shotgun (WGS) entry which is preliminary data.</text>
</comment>
<evidence type="ECO:0000256" key="5">
    <source>
        <dbReference type="ARBA" id="ARBA00029447"/>
    </source>
</evidence>
<dbReference type="SMART" id="SM00283">
    <property type="entry name" value="MA"/>
    <property type="match status" value="1"/>
</dbReference>
<dbReference type="PROSITE" id="PS50111">
    <property type="entry name" value="CHEMOTAXIS_TRANSDUC_2"/>
    <property type="match status" value="1"/>
</dbReference>
<dbReference type="SUPFAM" id="SSF58104">
    <property type="entry name" value="Methyl-accepting chemotaxis protein (MCP) signaling domain"/>
    <property type="match status" value="1"/>
</dbReference>
<proteinExistence type="inferred from homology"/>
<evidence type="ECO:0000259" key="8">
    <source>
        <dbReference type="PROSITE" id="PS50111"/>
    </source>
</evidence>
<accession>A0ABS1JD39</accession>
<reference evidence="10 11" key="1">
    <citation type="submission" date="2021-01" db="EMBL/GenBank/DDBJ databases">
        <title>Tumebacillus sp. strain ITR2 16S ribosomal RNA gene Genome sequencing and assembly.</title>
        <authorList>
            <person name="Kang M."/>
        </authorList>
    </citation>
    <scope>NUCLEOTIDE SEQUENCE [LARGE SCALE GENOMIC DNA]</scope>
    <source>
        <strain evidence="10 11">ITR2</strain>
    </source>
</reference>
<evidence type="ECO:0000256" key="4">
    <source>
        <dbReference type="ARBA" id="ARBA00023224"/>
    </source>
</evidence>
<dbReference type="PRINTS" id="PR00260">
    <property type="entry name" value="CHEMTRNSDUCR"/>
</dbReference>
<dbReference type="SMART" id="SM00304">
    <property type="entry name" value="HAMP"/>
    <property type="match status" value="1"/>
</dbReference>
<name>A0ABS1JD39_9BACL</name>
<dbReference type="InterPro" id="IPR003660">
    <property type="entry name" value="HAMP_dom"/>
</dbReference>
<dbReference type="CDD" id="cd11386">
    <property type="entry name" value="MCP_signal"/>
    <property type="match status" value="1"/>
</dbReference>
<organism evidence="10 11">
    <name type="scientific">Tumebacillus amylolyticus</name>
    <dbReference type="NCBI Taxonomy" id="2801339"/>
    <lineage>
        <taxon>Bacteria</taxon>
        <taxon>Bacillati</taxon>
        <taxon>Bacillota</taxon>
        <taxon>Bacilli</taxon>
        <taxon>Bacillales</taxon>
        <taxon>Alicyclobacillaceae</taxon>
        <taxon>Tumebacillus</taxon>
    </lineage>
</organism>
<evidence type="ECO:0000256" key="2">
    <source>
        <dbReference type="ARBA" id="ARBA00022475"/>
    </source>
</evidence>
<dbReference type="PANTHER" id="PTHR32089">
    <property type="entry name" value="METHYL-ACCEPTING CHEMOTAXIS PROTEIN MCPB"/>
    <property type="match status" value="1"/>
</dbReference>
<gene>
    <name evidence="10" type="ORF">JJB07_16435</name>
</gene>
<evidence type="ECO:0000256" key="1">
    <source>
        <dbReference type="ARBA" id="ARBA00004236"/>
    </source>
</evidence>
<dbReference type="InterPro" id="IPR004090">
    <property type="entry name" value="Chemotax_Me-accpt_rcpt"/>
</dbReference>
<sequence length="566" mass="60625">MSFKIRTKILLSFLVVFALLAALGATAVLRMTQMGTQAADIDSRWLPSVIQLTEINNGIAKVDAALVHDILESNPSEMDKIEKDLNANLEQIKTLRDQYEKMAHSDEELAQYTAFSKYWDQYQGQIPSILAVARTHNLAKGSELLKQAQATYSLADNAMDATNDFGITGANNATSTSVSLLNSGRTLILAITLVALVLILLLTWRLTVIIATPLKALTETVEQIADGNFTVQPLKIKNRDELGQLVHAVNSMVCELRSTLIQVRDTSLLVAASSEQLTASAEQTSKATDQIAATVQQIAASSDEQAQSAEEGTRFVHEMTSGIHQIALNANGVSHTSFLASERATDGALAVKQAVSQMNAIHDTVTSMADVVSSLGERSQEIGQILQVITDISAQTNLLALNAAIEAARAGEHGRGFAVVADEVRKLAEQSTTSAQQISDLIATIQDETQHAISSMLVGKQEVVSGLDVVNAAGHAFVQIEASIHEVTQQVQEVSASSQQISASTSEMVHSIDQIAALAEANSVGTQNVSAATEEQLASMEEITSSSHELAKMAEELQQLLGKFRV</sequence>
<dbReference type="Gene3D" id="6.10.340.10">
    <property type="match status" value="1"/>
</dbReference>
<dbReference type="Proteomes" id="UP000602284">
    <property type="component" value="Unassembled WGS sequence"/>
</dbReference>
<feature type="domain" description="HAMP" evidence="9">
    <location>
        <begin position="208"/>
        <end position="261"/>
    </location>
</feature>
<evidence type="ECO:0000256" key="3">
    <source>
        <dbReference type="ARBA" id="ARBA00023136"/>
    </source>
</evidence>
<evidence type="ECO:0000256" key="6">
    <source>
        <dbReference type="PROSITE-ProRule" id="PRU00284"/>
    </source>
</evidence>
<dbReference type="RefSeq" id="WP_201636943.1">
    <property type="nucleotide sequence ID" value="NZ_JAEQNB010000005.1"/>
</dbReference>
<keyword evidence="4 6" id="KW-0807">Transducer</keyword>
<dbReference type="InterPro" id="IPR024478">
    <property type="entry name" value="HlyB_4HB_MCP"/>
</dbReference>
<feature type="transmembrane region" description="Helical" evidence="7">
    <location>
        <begin position="187"/>
        <end position="206"/>
    </location>
</feature>
<dbReference type="CDD" id="cd06225">
    <property type="entry name" value="HAMP"/>
    <property type="match status" value="1"/>
</dbReference>
<dbReference type="EMBL" id="JAEQNB010000005">
    <property type="protein sequence ID" value="MBL0388202.1"/>
    <property type="molecule type" value="Genomic_DNA"/>
</dbReference>
<keyword evidence="2" id="KW-1003">Cell membrane</keyword>
<evidence type="ECO:0000256" key="7">
    <source>
        <dbReference type="SAM" id="Phobius"/>
    </source>
</evidence>
<keyword evidence="7" id="KW-1133">Transmembrane helix</keyword>
<keyword evidence="3 7" id="KW-0472">Membrane</keyword>
<dbReference type="PANTHER" id="PTHR32089:SF112">
    <property type="entry name" value="LYSOZYME-LIKE PROTEIN-RELATED"/>
    <property type="match status" value="1"/>
</dbReference>
<evidence type="ECO:0000259" key="9">
    <source>
        <dbReference type="PROSITE" id="PS50885"/>
    </source>
</evidence>
<keyword evidence="7" id="KW-0812">Transmembrane</keyword>
<feature type="domain" description="Methyl-accepting transducer" evidence="8">
    <location>
        <begin position="280"/>
        <end position="516"/>
    </location>
</feature>
<dbReference type="PROSITE" id="PS50885">
    <property type="entry name" value="HAMP"/>
    <property type="match status" value="1"/>
</dbReference>
<dbReference type="Pfam" id="PF12729">
    <property type="entry name" value="4HB_MCP_1"/>
    <property type="match status" value="1"/>
</dbReference>
<comment type="similarity">
    <text evidence="5">Belongs to the methyl-accepting chemotaxis (MCP) protein family.</text>
</comment>
<evidence type="ECO:0000313" key="10">
    <source>
        <dbReference type="EMBL" id="MBL0388202.1"/>
    </source>
</evidence>